<dbReference type="InterPro" id="IPR041503">
    <property type="entry name" value="AIMP2_thioredoxin"/>
</dbReference>
<dbReference type="AlphaFoldDB" id="A0A1B6CP86"/>
<evidence type="ECO:0000259" key="6">
    <source>
        <dbReference type="Pfam" id="PF18569"/>
    </source>
</evidence>
<dbReference type="GO" id="GO:0005829">
    <property type="term" value="C:cytosol"/>
    <property type="evidence" value="ECO:0007669"/>
    <property type="project" value="UniProtKB-SubCell"/>
</dbReference>
<dbReference type="EMBL" id="GEDC01022114">
    <property type="protein sequence ID" value="JAS15184.1"/>
    <property type="molecule type" value="Transcribed_RNA"/>
</dbReference>
<evidence type="ECO:0000313" key="7">
    <source>
        <dbReference type="EMBL" id="JAS15184.1"/>
    </source>
</evidence>
<proteinExistence type="predicted"/>
<name>A0A1B6CP86_9HEMI</name>
<dbReference type="GO" id="GO:0005634">
    <property type="term" value="C:nucleus"/>
    <property type="evidence" value="ECO:0007669"/>
    <property type="project" value="UniProtKB-SubCell"/>
</dbReference>
<evidence type="ECO:0000256" key="4">
    <source>
        <dbReference type="ARBA" id="ARBA00022917"/>
    </source>
</evidence>
<dbReference type="PANTHER" id="PTHR13438">
    <property type="entry name" value="AMINOACYL TRNA SYNTHASE COMPLEX-INTERACTING MULTIFUNCTIONAL PROTEIN"/>
    <property type="match status" value="1"/>
</dbReference>
<protein>
    <recommendedName>
        <fullName evidence="6">AIMP2 thioredoxin-like domain-containing protein</fullName>
    </recommendedName>
</protein>
<comment type="subcellular location">
    <subcellularLocation>
        <location evidence="2">Cytoplasm</location>
        <location evidence="2">Cytosol</location>
    </subcellularLocation>
    <subcellularLocation>
        <location evidence="1">Nucleus</location>
    </subcellularLocation>
</comment>
<evidence type="ECO:0000256" key="2">
    <source>
        <dbReference type="ARBA" id="ARBA00004514"/>
    </source>
</evidence>
<evidence type="ECO:0000256" key="1">
    <source>
        <dbReference type="ARBA" id="ARBA00004123"/>
    </source>
</evidence>
<dbReference type="GO" id="GO:0006412">
    <property type="term" value="P:translation"/>
    <property type="evidence" value="ECO:0007669"/>
    <property type="project" value="UniProtKB-KW"/>
</dbReference>
<gene>
    <name evidence="7" type="ORF">g.9117</name>
</gene>
<sequence length="316" mass="35568">MSVPCMYNLKPVIPALDSCISSSMYSMKNIHGSYVSNTKCGSGYVEKQLNVLEQVKKLLKVPLVEVEHLEQRQEAILKQLTALKDQMAAFRIELNQQVSVTKIKTDLCSLPSKKLNKWTGQIRDVVVNASPTCPPYSLLAIKKLWCDVLDVQISCYVHSTVATAPTPHLSHFQSKSESKEPNLPKLNVSLIWKNVGPDCEVVISPINQLALRGEVNLLRYLHHTLYPATDILTETKVDYLLDACHRLIFAKTMKEKQSLIKTINATLGKQVWLGGNEVGIMDVAAWSAIKNVEKIELTQNMQKWMNRCKESFEICS</sequence>
<dbReference type="SUPFAM" id="SSF47616">
    <property type="entry name" value="GST C-terminal domain-like"/>
    <property type="match status" value="1"/>
</dbReference>
<evidence type="ECO:0000256" key="3">
    <source>
        <dbReference type="ARBA" id="ARBA00022490"/>
    </source>
</evidence>
<evidence type="ECO:0000256" key="5">
    <source>
        <dbReference type="ARBA" id="ARBA00023242"/>
    </source>
</evidence>
<organism evidence="7">
    <name type="scientific">Clastoptera arizonana</name>
    <name type="common">Arizona spittle bug</name>
    <dbReference type="NCBI Taxonomy" id="38151"/>
    <lineage>
        <taxon>Eukaryota</taxon>
        <taxon>Metazoa</taxon>
        <taxon>Ecdysozoa</taxon>
        <taxon>Arthropoda</taxon>
        <taxon>Hexapoda</taxon>
        <taxon>Insecta</taxon>
        <taxon>Pterygota</taxon>
        <taxon>Neoptera</taxon>
        <taxon>Paraneoptera</taxon>
        <taxon>Hemiptera</taxon>
        <taxon>Auchenorrhyncha</taxon>
        <taxon>Cercopoidea</taxon>
        <taxon>Clastopteridae</taxon>
        <taxon>Clastoptera</taxon>
    </lineage>
</organism>
<keyword evidence="5" id="KW-0539">Nucleus</keyword>
<keyword evidence="3" id="KW-0963">Cytoplasm</keyword>
<dbReference type="GO" id="GO:0017101">
    <property type="term" value="C:aminoacyl-tRNA synthetase multienzyme complex"/>
    <property type="evidence" value="ECO:0007669"/>
    <property type="project" value="InterPro"/>
</dbReference>
<dbReference type="InterPro" id="IPR036282">
    <property type="entry name" value="Glutathione-S-Trfase_C_sf"/>
</dbReference>
<dbReference type="InterPro" id="IPR042360">
    <property type="entry name" value="AIMP2"/>
</dbReference>
<dbReference type="PANTHER" id="PTHR13438:SF2">
    <property type="entry name" value="AMINOACYL TRNA SYNTHASE COMPLEX-INTERACTING MULTIFUNCTIONAL PROTEIN 2"/>
    <property type="match status" value="1"/>
</dbReference>
<dbReference type="Pfam" id="PF18569">
    <property type="entry name" value="Thioredoxin_16"/>
    <property type="match status" value="1"/>
</dbReference>
<keyword evidence="4" id="KW-0648">Protein biosynthesis</keyword>
<accession>A0A1B6CP86</accession>
<dbReference type="Gene3D" id="1.20.1050.130">
    <property type="match status" value="1"/>
</dbReference>
<feature type="domain" description="AIMP2 thioredoxin-like" evidence="6">
    <location>
        <begin position="121"/>
        <end position="209"/>
    </location>
</feature>
<reference evidence="7" key="1">
    <citation type="submission" date="2015-12" db="EMBL/GenBank/DDBJ databases">
        <title>De novo transcriptome assembly of four potential Pierce s Disease insect vectors from Arizona vineyards.</title>
        <authorList>
            <person name="Tassone E.E."/>
        </authorList>
    </citation>
    <scope>NUCLEOTIDE SEQUENCE</scope>
</reference>